<protein>
    <submittedName>
        <fullName evidence="4">AMP-binding enzyme</fullName>
    </submittedName>
</protein>
<dbReference type="GO" id="GO:0006631">
    <property type="term" value="P:fatty acid metabolic process"/>
    <property type="evidence" value="ECO:0007669"/>
    <property type="project" value="TreeGrafter"/>
</dbReference>
<comment type="similarity">
    <text evidence="1">Belongs to the ATP-dependent AMP-binding enzyme family.</text>
</comment>
<dbReference type="PANTHER" id="PTHR43201">
    <property type="entry name" value="ACYL-COA SYNTHETASE"/>
    <property type="match status" value="1"/>
</dbReference>
<name>U2RXY3_9ACTN</name>
<accession>U2RXY3</accession>
<dbReference type="RefSeq" id="WP_021797601.1">
    <property type="nucleotide sequence ID" value="NZ_ACVN02000185.1"/>
</dbReference>
<dbReference type="InterPro" id="IPR000873">
    <property type="entry name" value="AMP-dep_synth/lig_dom"/>
</dbReference>
<keyword evidence="2" id="KW-0436">Ligase</keyword>
<dbReference type="SUPFAM" id="SSF56801">
    <property type="entry name" value="Acetyl-CoA synthetase-like"/>
    <property type="match status" value="1"/>
</dbReference>
<evidence type="ECO:0000313" key="4">
    <source>
        <dbReference type="EMBL" id="ERK55452.1"/>
    </source>
</evidence>
<dbReference type="AlphaFoldDB" id="U2RXY3"/>
<dbReference type="Proteomes" id="UP000017052">
    <property type="component" value="Unassembled WGS sequence"/>
</dbReference>
<dbReference type="PANTHER" id="PTHR43201:SF5">
    <property type="entry name" value="MEDIUM-CHAIN ACYL-COA LIGASE ACSF2, MITOCHONDRIAL"/>
    <property type="match status" value="1"/>
</dbReference>
<feature type="domain" description="AMP-dependent synthetase/ligase" evidence="3">
    <location>
        <begin position="35"/>
        <end position="394"/>
    </location>
</feature>
<dbReference type="Pfam" id="PF00501">
    <property type="entry name" value="AMP-binding"/>
    <property type="match status" value="1"/>
</dbReference>
<dbReference type="Gene3D" id="3.30.300.30">
    <property type="match status" value="1"/>
</dbReference>
<gene>
    <name evidence="4" type="ORF">HMPREF0682_2404</name>
</gene>
<evidence type="ECO:0000313" key="5">
    <source>
        <dbReference type="Proteomes" id="UP000017052"/>
    </source>
</evidence>
<sequence>MTTWNLAVPEIPAERAERYRAAGLWSSSTITGLVREAAVRVPGKPAAVDQHRSLDYAGLWQRCLAVAGRLRGEGIAAGQTVVLYLPNSVSWLECFLGLVQCGALPVMATESLRARELIEIIEASRADHVVTVADDGRFPSLHRAVHDAIGLLPACGPSPVVHEVEVPGGLAVDAADAESGEALHQMLPSDPALVQLGGARCAACLLIGRTHEDYLCSVELSNRRCGVGPDTVMLIGIPASHNFAMASPGVLGALMAHGTVVFAPDPSPSTCVPLVHAHGCTHIPLVPSLLGLWSEEAGRDPEPLRSLRMVLVGGAPLDLDLAAAAQTRFGAHVQEVFGTAEGLVAYSPLEMDRVLEPRAHRLVPLSEQDEILLSRVVAPDGTEGQELLSRGPYTVPSFIDDPPQAAGVFDSVGWYHSGDLVEIERAAGPAGPLEFRVVGRCKAQINRAGEKIFPGYVETLLEEHPQIRHASVEGVAHPVLGQAIKATIHLVPDEEGGWLRPLALRRYLHEKSVAGHCVPDTFDLIRDEDQV</sequence>
<dbReference type="InterPro" id="IPR045851">
    <property type="entry name" value="AMP-bd_C_sf"/>
</dbReference>
<dbReference type="GeneID" id="95359456"/>
<evidence type="ECO:0000256" key="2">
    <source>
        <dbReference type="ARBA" id="ARBA00022598"/>
    </source>
</evidence>
<dbReference type="InterPro" id="IPR042099">
    <property type="entry name" value="ANL_N_sf"/>
</dbReference>
<evidence type="ECO:0000259" key="3">
    <source>
        <dbReference type="Pfam" id="PF00501"/>
    </source>
</evidence>
<dbReference type="EMBL" id="ACVN02000185">
    <property type="protein sequence ID" value="ERK55452.1"/>
    <property type="molecule type" value="Genomic_DNA"/>
</dbReference>
<comment type="caution">
    <text evidence="4">The sequence shown here is derived from an EMBL/GenBank/DDBJ whole genome shotgun (WGS) entry which is preliminary data.</text>
</comment>
<dbReference type="Gene3D" id="3.40.50.12780">
    <property type="entry name" value="N-terminal domain of ligase-like"/>
    <property type="match status" value="1"/>
</dbReference>
<dbReference type="GO" id="GO:0031956">
    <property type="term" value="F:medium-chain fatty acid-CoA ligase activity"/>
    <property type="evidence" value="ECO:0007669"/>
    <property type="project" value="TreeGrafter"/>
</dbReference>
<reference evidence="4" key="1">
    <citation type="submission" date="2013-08" db="EMBL/GenBank/DDBJ databases">
        <authorList>
            <person name="Durkin A.S."/>
            <person name="Haft D.R."/>
            <person name="McCorrison J."/>
            <person name="Torralba M."/>
            <person name="Gillis M."/>
            <person name="Haft D.H."/>
            <person name="Methe B."/>
            <person name="Sutton G."/>
            <person name="Nelson K.E."/>
        </authorList>
    </citation>
    <scope>NUCLEOTIDE SEQUENCE [LARGE SCALE GENOMIC DNA]</scope>
    <source>
        <strain evidence="4">F0233</strain>
    </source>
</reference>
<proteinExistence type="inferred from homology"/>
<keyword evidence="5" id="KW-1185">Reference proteome</keyword>
<evidence type="ECO:0000256" key="1">
    <source>
        <dbReference type="ARBA" id="ARBA00006432"/>
    </source>
</evidence>
<organism evidence="4 5">
    <name type="scientific">Propionibacterium acidifaciens F0233</name>
    <dbReference type="NCBI Taxonomy" id="553198"/>
    <lineage>
        <taxon>Bacteria</taxon>
        <taxon>Bacillati</taxon>
        <taxon>Actinomycetota</taxon>
        <taxon>Actinomycetes</taxon>
        <taxon>Propionibacteriales</taxon>
        <taxon>Propionibacteriaceae</taxon>
        <taxon>Propionibacterium</taxon>
    </lineage>
</organism>